<evidence type="ECO:0000313" key="4">
    <source>
        <dbReference type="Proteomes" id="UP000183046"/>
    </source>
</evidence>
<dbReference type="AlphaFoldDB" id="A0A1G5MN04"/>
<dbReference type="EMBL" id="FMWB01000002">
    <property type="protein sequence ID" value="SCZ25790.1"/>
    <property type="molecule type" value="Genomic_DNA"/>
</dbReference>
<accession>A0A1G5MN04</accession>
<sequence>MPALLRSLLPLTLLALAACTSLPGDLQDYRPLGEPQTPHRLT</sequence>
<feature type="region of interest" description="Disordered" evidence="1">
    <location>
        <begin position="23"/>
        <end position="42"/>
    </location>
</feature>
<reference evidence="4" key="1">
    <citation type="submission" date="2016-10" db="EMBL/GenBank/DDBJ databases">
        <authorList>
            <person name="de Groot N.N."/>
        </authorList>
    </citation>
    <scope>NUCLEOTIDE SEQUENCE [LARGE SCALE GENOMIC DNA]</scope>
    <source>
        <strain evidence="4">DSM 15758</strain>
    </source>
</reference>
<gene>
    <name evidence="3" type="ORF">SAMN05216279_102250</name>
</gene>
<organism evidence="3 4">
    <name type="scientific">Pseudomonas oryzihabitans</name>
    <dbReference type="NCBI Taxonomy" id="47885"/>
    <lineage>
        <taxon>Bacteria</taxon>
        <taxon>Pseudomonadati</taxon>
        <taxon>Pseudomonadota</taxon>
        <taxon>Gammaproteobacteria</taxon>
        <taxon>Pseudomonadales</taxon>
        <taxon>Pseudomonadaceae</taxon>
        <taxon>Pseudomonas</taxon>
    </lineage>
</organism>
<keyword evidence="2" id="KW-0732">Signal</keyword>
<dbReference type="PROSITE" id="PS51257">
    <property type="entry name" value="PROKAR_LIPOPROTEIN"/>
    <property type="match status" value="1"/>
</dbReference>
<comment type="caution">
    <text evidence="3">The sequence shown here is derived from an EMBL/GenBank/DDBJ whole genome shotgun (WGS) entry which is preliminary data.</text>
</comment>
<protein>
    <recommendedName>
        <fullName evidence="5">Type VI secretion protein</fullName>
    </recommendedName>
</protein>
<dbReference type="Proteomes" id="UP000183046">
    <property type="component" value="Unassembled WGS sequence"/>
</dbReference>
<feature type="chain" id="PRO_5010303238" description="Type VI secretion protein" evidence="2">
    <location>
        <begin position="18"/>
        <end position="42"/>
    </location>
</feature>
<evidence type="ECO:0000256" key="1">
    <source>
        <dbReference type="SAM" id="MobiDB-lite"/>
    </source>
</evidence>
<evidence type="ECO:0000313" key="3">
    <source>
        <dbReference type="EMBL" id="SCZ25790.1"/>
    </source>
</evidence>
<evidence type="ECO:0008006" key="5">
    <source>
        <dbReference type="Google" id="ProtNLM"/>
    </source>
</evidence>
<name>A0A1G5MN04_9PSED</name>
<evidence type="ECO:0000256" key="2">
    <source>
        <dbReference type="SAM" id="SignalP"/>
    </source>
</evidence>
<proteinExistence type="predicted"/>
<feature type="signal peptide" evidence="2">
    <location>
        <begin position="1"/>
        <end position="17"/>
    </location>
</feature>
<dbReference type="RefSeq" id="WP_256326387.1">
    <property type="nucleotide sequence ID" value="NZ_FMWB01000002.1"/>
</dbReference>